<dbReference type="Pfam" id="PF00078">
    <property type="entry name" value="RVT_1"/>
    <property type="match status" value="1"/>
</dbReference>
<proteinExistence type="predicted"/>
<dbReference type="PROSITE" id="PS00141">
    <property type="entry name" value="ASP_PROTEASE"/>
    <property type="match status" value="1"/>
</dbReference>
<dbReference type="Gene3D" id="2.40.70.10">
    <property type="entry name" value="Acid Proteases"/>
    <property type="match status" value="1"/>
</dbReference>
<keyword evidence="3" id="KW-1185">Reference proteome</keyword>
<dbReference type="SUPFAM" id="SSF56672">
    <property type="entry name" value="DNA/RNA polymerases"/>
    <property type="match status" value="1"/>
</dbReference>
<feature type="domain" description="Reverse transcriptase" evidence="1">
    <location>
        <begin position="279"/>
        <end position="361"/>
    </location>
</feature>
<evidence type="ECO:0000259" key="1">
    <source>
        <dbReference type="Pfam" id="PF00078"/>
    </source>
</evidence>
<reference evidence="2" key="2">
    <citation type="submission" date="2025-09" db="UniProtKB">
        <authorList>
            <consortium name="Ensembl"/>
        </authorList>
    </citation>
    <scope>IDENTIFICATION</scope>
</reference>
<dbReference type="InterPro" id="IPR001969">
    <property type="entry name" value="Aspartic_peptidase_AS"/>
</dbReference>
<protein>
    <recommendedName>
        <fullName evidence="1">Reverse transcriptase domain-containing protein</fullName>
    </recommendedName>
</protein>
<dbReference type="Gene3D" id="3.10.10.10">
    <property type="entry name" value="HIV Type 1 Reverse Transcriptase, subunit A, domain 1"/>
    <property type="match status" value="1"/>
</dbReference>
<dbReference type="PANTHER" id="PTHR15503:SF36">
    <property type="entry name" value="RETROTRANSPOSON GAG-LIKE PROTEIN 5"/>
    <property type="match status" value="1"/>
</dbReference>
<dbReference type="InterPro" id="IPR032567">
    <property type="entry name" value="RTL1-rel"/>
</dbReference>
<dbReference type="SUPFAM" id="SSF50630">
    <property type="entry name" value="Acid proteases"/>
    <property type="match status" value="1"/>
</dbReference>
<evidence type="ECO:0000313" key="3">
    <source>
        <dbReference type="Proteomes" id="UP000694546"/>
    </source>
</evidence>
<dbReference type="InterPro" id="IPR043502">
    <property type="entry name" value="DNA/RNA_pol_sf"/>
</dbReference>
<dbReference type="GeneTree" id="ENSGT00940000171189"/>
<sequence>MPDALRSLSLLWPVRPSPVWLPRSLGKRSGSPVTRGILASRSCNPSVSRPLLEAVLLWQDQTLPLSILLDSGADESFIDRELVLRFGIDTVPLNPPIETQALDGKTLTWVERRTAPVKLLVSGNHHESISLLVITSPFSPVVLGYPWLKTHNPQMDWGTGRVVSWSTHCLSHCLRSAQSPRAPELASAAVPPDLSSVPEEYHDLGEVFSKSRALSLPPHRPYDCAIDLLSGAPLPGSRLFNLSRPERESMEEYIGESLSAGIIRPSSSPVGAGFFFVGKDGSLRPCIDYRGLNTITVKNRYPLPLISSAFVPLHGAVVFSKLDLRNAYHFVRIREGDEWKTAFNTPLGHFEYLVMPYGLTNRCLPVSGKRCPPGHVEPLCIRLY</sequence>
<accession>A0A8C5CX93</accession>
<dbReference type="Pfam" id="PF13650">
    <property type="entry name" value="Asp_protease_2"/>
    <property type="match status" value="1"/>
</dbReference>
<dbReference type="CDD" id="cd00303">
    <property type="entry name" value="retropepsin_like"/>
    <property type="match status" value="1"/>
</dbReference>
<reference evidence="2" key="1">
    <citation type="submission" date="2025-08" db="UniProtKB">
        <authorList>
            <consortium name="Ensembl"/>
        </authorList>
    </citation>
    <scope>IDENTIFICATION</scope>
</reference>
<dbReference type="Ensembl" id="ENSGMOT00000030331.1">
    <property type="protein sequence ID" value="ENSGMOP00000067335.1"/>
    <property type="gene ID" value="ENSGMOG00000023839.1"/>
</dbReference>
<dbReference type="InterPro" id="IPR000477">
    <property type="entry name" value="RT_dom"/>
</dbReference>
<organism evidence="2 3">
    <name type="scientific">Gadus morhua</name>
    <name type="common">Atlantic cod</name>
    <dbReference type="NCBI Taxonomy" id="8049"/>
    <lineage>
        <taxon>Eukaryota</taxon>
        <taxon>Metazoa</taxon>
        <taxon>Chordata</taxon>
        <taxon>Craniata</taxon>
        <taxon>Vertebrata</taxon>
        <taxon>Euteleostomi</taxon>
        <taxon>Actinopterygii</taxon>
        <taxon>Neopterygii</taxon>
        <taxon>Teleostei</taxon>
        <taxon>Neoteleostei</taxon>
        <taxon>Acanthomorphata</taxon>
        <taxon>Zeiogadaria</taxon>
        <taxon>Gadariae</taxon>
        <taxon>Gadiformes</taxon>
        <taxon>Gadoidei</taxon>
        <taxon>Gadidae</taxon>
        <taxon>Gadus</taxon>
    </lineage>
</organism>
<dbReference type="InterPro" id="IPR021109">
    <property type="entry name" value="Peptidase_aspartic_dom_sf"/>
</dbReference>
<dbReference type="PANTHER" id="PTHR15503">
    <property type="entry name" value="LDOC1 RELATED"/>
    <property type="match status" value="1"/>
</dbReference>
<dbReference type="GO" id="GO:0006508">
    <property type="term" value="P:proteolysis"/>
    <property type="evidence" value="ECO:0007669"/>
    <property type="project" value="InterPro"/>
</dbReference>
<dbReference type="OMA" id="RTTSHIF"/>
<evidence type="ECO:0000313" key="2">
    <source>
        <dbReference type="Ensembl" id="ENSGMOP00000067335.1"/>
    </source>
</evidence>
<dbReference type="CDD" id="cd01647">
    <property type="entry name" value="RT_LTR"/>
    <property type="match status" value="1"/>
</dbReference>
<dbReference type="AlphaFoldDB" id="A0A8C5CX93"/>
<name>A0A8C5CX93_GADMO</name>
<dbReference type="Proteomes" id="UP000694546">
    <property type="component" value="Chromosome 20"/>
</dbReference>
<dbReference type="GO" id="GO:0004190">
    <property type="term" value="F:aspartic-type endopeptidase activity"/>
    <property type="evidence" value="ECO:0007669"/>
    <property type="project" value="InterPro"/>
</dbReference>